<evidence type="ECO:0000256" key="2">
    <source>
        <dbReference type="RuleBase" id="RU003690"/>
    </source>
</evidence>
<dbReference type="GO" id="GO:0008422">
    <property type="term" value="F:beta-glucosidase activity"/>
    <property type="evidence" value="ECO:0007669"/>
    <property type="project" value="TreeGrafter"/>
</dbReference>
<dbReference type="PANTHER" id="PTHR10353">
    <property type="entry name" value="GLYCOSYL HYDROLASE"/>
    <property type="match status" value="1"/>
</dbReference>
<dbReference type="AlphaFoldDB" id="A0AAV7EE08"/>
<keyword evidence="4" id="KW-1185">Reference proteome</keyword>
<comment type="similarity">
    <text evidence="1 2">Belongs to the glycosyl hydrolase 1 family.</text>
</comment>
<evidence type="ECO:0000313" key="3">
    <source>
        <dbReference type="EMBL" id="KAG9446944.1"/>
    </source>
</evidence>
<dbReference type="SUPFAM" id="SSF51445">
    <property type="entry name" value="(Trans)glycosidases"/>
    <property type="match status" value="1"/>
</dbReference>
<gene>
    <name evidence="3" type="ORF">H6P81_013072</name>
</gene>
<sequence length="244" mass="27016">MSSSEIALDLHKLLVVVGIQSFATLYHWDLPAHLQELIGGWLSEKIVKYFAIYAETCFAAFGDRVKHWITINEPLQVAVNGHGIGIFAPGRKTSSLIEPYLATHNQLLAHAAAVAVYREKFQVKQGGQIGIAVVCEWAEAFSDEEHNKSAADRYLDPIYHGDYPPSMREGVGKRLPVFSDEDKELLQNSVDFLGTNINFIVSLTLRLPLNVSLRTGTGQVGVFSDETNTKTVKDSSVLKPEDFV</sequence>
<organism evidence="3 4">
    <name type="scientific">Aristolochia fimbriata</name>
    <name type="common">White veined hardy Dutchman's pipe vine</name>
    <dbReference type="NCBI Taxonomy" id="158543"/>
    <lineage>
        <taxon>Eukaryota</taxon>
        <taxon>Viridiplantae</taxon>
        <taxon>Streptophyta</taxon>
        <taxon>Embryophyta</taxon>
        <taxon>Tracheophyta</taxon>
        <taxon>Spermatophyta</taxon>
        <taxon>Magnoliopsida</taxon>
        <taxon>Magnoliidae</taxon>
        <taxon>Piperales</taxon>
        <taxon>Aristolochiaceae</taxon>
        <taxon>Aristolochia</taxon>
    </lineage>
</organism>
<accession>A0AAV7EE08</accession>
<dbReference type="Proteomes" id="UP000825729">
    <property type="component" value="Unassembled WGS sequence"/>
</dbReference>
<dbReference type="Pfam" id="PF00232">
    <property type="entry name" value="Glyco_hydro_1"/>
    <property type="match status" value="1"/>
</dbReference>
<dbReference type="PANTHER" id="PTHR10353:SF310">
    <property type="entry name" value="BETA-GLUCOSIDASE 42"/>
    <property type="match status" value="1"/>
</dbReference>
<proteinExistence type="inferred from homology"/>
<dbReference type="GO" id="GO:0005975">
    <property type="term" value="P:carbohydrate metabolic process"/>
    <property type="evidence" value="ECO:0007669"/>
    <property type="project" value="InterPro"/>
</dbReference>
<evidence type="ECO:0000256" key="1">
    <source>
        <dbReference type="ARBA" id="ARBA00010838"/>
    </source>
</evidence>
<name>A0AAV7EE08_ARIFI</name>
<evidence type="ECO:0000313" key="4">
    <source>
        <dbReference type="Proteomes" id="UP000825729"/>
    </source>
</evidence>
<comment type="caution">
    <text evidence="3">The sequence shown here is derived from an EMBL/GenBank/DDBJ whole genome shotgun (WGS) entry which is preliminary data.</text>
</comment>
<dbReference type="InterPro" id="IPR001360">
    <property type="entry name" value="Glyco_hydro_1"/>
</dbReference>
<reference evidence="3 4" key="1">
    <citation type="submission" date="2021-07" db="EMBL/GenBank/DDBJ databases">
        <title>The Aristolochia fimbriata genome: insights into angiosperm evolution, floral development and chemical biosynthesis.</title>
        <authorList>
            <person name="Jiao Y."/>
        </authorList>
    </citation>
    <scope>NUCLEOTIDE SEQUENCE [LARGE SCALE GENOMIC DNA]</scope>
    <source>
        <strain evidence="3">IBCAS-2021</strain>
        <tissue evidence="3">Leaf</tissue>
    </source>
</reference>
<dbReference type="EMBL" id="JAINDJ010000005">
    <property type="protein sequence ID" value="KAG9446944.1"/>
    <property type="molecule type" value="Genomic_DNA"/>
</dbReference>
<dbReference type="InterPro" id="IPR017853">
    <property type="entry name" value="GH"/>
</dbReference>
<protein>
    <recommendedName>
        <fullName evidence="5">Beta-glucosidase</fullName>
    </recommendedName>
</protein>
<dbReference type="Gene3D" id="3.20.20.80">
    <property type="entry name" value="Glycosidases"/>
    <property type="match status" value="1"/>
</dbReference>
<evidence type="ECO:0008006" key="5">
    <source>
        <dbReference type="Google" id="ProtNLM"/>
    </source>
</evidence>